<evidence type="ECO:0000313" key="3">
    <source>
        <dbReference type="Proteomes" id="UP000490800"/>
    </source>
</evidence>
<protein>
    <recommendedName>
        <fullName evidence="4">BIG2 domain-containing protein</fullName>
    </recommendedName>
</protein>
<dbReference type="AlphaFoldDB" id="A0A7X3K0U0"/>
<reference evidence="2 3" key="1">
    <citation type="journal article" date="2019" name="Microorganisms">
        <title>Paenibacillus lutrae sp. nov., A Chitinolytic Species Isolated from A River Otter in Castril Natural Park, Granada, Spain.</title>
        <authorList>
            <person name="Rodriguez M."/>
            <person name="Reina J.C."/>
            <person name="Bejar V."/>
            <person name="Llamas I."/>
        </authorList>
    </citation>
    <scope>NUCLEOTIDE SEQUENCE [LARGE SCALE GENOMIC DNA]</scope>
    <source>
        <strain evidence="2 3">N10</strain>
    </source>
</reference>
<proteinExistence type="predicted"/>
<evidence type="ECO:0000256" key="1">
    <source>
        <dbReference type="SAM" id="SignalP"/>
    </source>
</evidence>
<name>A0A7X3K0U0_9BACL</name>
<keyword evidence="3" id="KW-1185">Reference proteome</keyword>
<sequence>MKKAILTLTAFATILSSGLIANQASAATVQGNQPTKIETQSTIYSSITMRVGEGRKIAGDHVSISAANPTNCLGLDGFGNLTAFAAGTGTVVAEWNSGTRVVYYVTVQP</sequence>
<dbReference type="EMBL" id="RHLK01000011">
    <property type="protein sequence ID" value="MVP01311.1"/>
    <property type="molecule type" value="Genomic_DNA"/>
</dbReference>
<dbReference type="OrthoDB" id="2680575at2"/>
<keyword evidence="1" id="KW-0732">Signal</keyword>
<feature type="signal peptide" evidence="1">
    <location>
        <begin position="1"/>
        <end position="26"/>
    </location>
</feature>
<dbReference type="RefSeq" id="WP_157337589.1">
    <property type="nucleotide sequence ID" value="NZ_RHLK01000011.1"/>
</dbReference>
<comment type="caution">
    <text evidence="2">The sequence shown here is derived from an EMBL/GenBank/DDBJ whole genome shotgun (WGS) entry which is preliminary data.</text>
</comment>
<dbReference type="Proteomes" id="UP000490800">
    <property type="component" value="Unassembled WGS sequence"/>
</dbReference>
<accession>A0A7X3K0U0</accession>
<evidence type="ECO:0008006" key="4">
    <source>
        <dbReference type="Google" id="ProtNLM"/>
    </source>
</evidence>
<organism evidence="2 3">
    <name type="scientific">Paenibacillus lutrae</name>
    <dbReference type="NCBI Taxonomy" id="2078573"/>
    <lineage>
        <taxon>Bacteria</taxon>
        <taxon>Bacillati</taxon>
        <taxon>Bacillota</taxon>
        <taxon>Bacilli</taxon>
        <taxon>Bacillales</taxon>
        <taxon>Paenibacillaceae</taxon>
        <taxon>Paenibacillus</taxon>
    </lineage>
</organism>
<feature type="chain" id="PRO_5030661644" description="BIG2 domain-containing protein" evidence="1">
    <location>
        <begin position="27"/>
        <end position="109"/>
    </location>
</feature>
<evidence type="ECO:0000313" key="2">
    <source>
        <dbReference type="EMBL" id="MVP01311.1"/>
    </source>
</evidence>
<gene>
    <name evidence="2" type="ORF">EDM21_17585</name>
</gene>